<gene>
    <name evidence="2" type="ORF">GHC57_01610</name>
</gene>
<protein>
    <submittedName>
        <fullName evidence="2">DUF4282 domain-containing protein</fullName>
    </submittedName>
</protein>
<dbReference type="EMBL" id="WIVE01000002">
    <property type="protein sequence ID" value="MQX35208.1"/>
    <property type="molecule type" value="Genomic_DNA"/>
</dbReference>
<keyword evidence="1" id="KW-0812">Transmembrane</keyword>
<sequence>MVKSFISFDSFITPTVIKFIYYVLLVVVAVSGVVQIVVALSMLGSSFIQALGMLIAAVVGTFLGIVFVRVGVEGVIAFFQIHDALVHGKTKSGGQRL</sequence>
<proteinExistence type="predicted"/>
<accession>A0A7X1ZB93</accession>
<keyword evidence="1" id="KW-1133">Transmembrane helix</keyword>
<keyword evidence="1" id="KW-0472">Membrane</keyword>
<organism evidence="2 3">
    <name type="scientific">Roseospira navarrensis</name>
    <dbReference type="NCBI Taxonomy" id="140058"/>
    <lineage>
        <taxon>Bacteria</taxon>
        <taxon>Pseudomonadati</taxon>
        <taxon>Pseudomonadota</taxon>
        <taxon>Alphaproteobacteria</taxon>
        <taxon>Rhodospirillales</taxon>
        <taxon>Rhodospirillaceae</taxon>
        <taxon>Roseospira</taxon>
    </lineage>
</organism>
<evidence type="ECO:0000256" key="1">
    <source>
        <dbReference type="SAM" id="Phobius"/>
    </source>
</evidence>
<evidence type="ECO:0000313" key="3">
    <source>
        <dbReference type="Proteomes" id="UP000434582"/>
    </source>
</evidence>
<dbReference type="Proteomes" id="UP000434582">
    <property type="component" value="Unassembled WGS sequence"/>
</dbReference>
<evidence type="ECO:0000313" key="2">
    <source>
        <dbReference type="EMBL" id="MQX35208.1"/>
    </source>
</evidence>
<feature type="transmembrane region" description="Helical" evidence="1">
    <location>
        <begin position="20"/>
        <end position="43"/>
    </location>
</feature>
<dbReference type="AlphaFoldDB" id="A0A7X1ZB93"/>
<comment type="caution">
    <text evidence="2">The sequence shown here is derived from an EMBL/GenBank/DDBJ whole genome shotgun (WGS) entry which is preliminary data.</text>
</comment>
<name>A0A7X1ZB93_9PROT</name>
<dbReference type="Pfam" id="PF14110">
    <property type="entry name" value="DUF4282"/>
    <property type="match status" value="1"/>
</dbReference>
<dbReference type="InterPro" id="IPR025557">
    <property type="entry name" value="DUF4282"/>
</dbReference>
<reference evidence="2 3" key="1">
    <citation type="submission" date="2019-10" db="EMBL/GenBank/DDBJ databases">
        <title>Draft whole-genome sequence of the purple nonsulfur photosynthetic bacterium Roseospira navarrensis DSM 15114.</title>
        <authorList>
            <person name="Kyndt J.A."/>
            <person name="Meyer T.E."/>
        </authorList>
    </citation>
    <scope>NUCLEOTIDE SEQUENCE [LARGE SCALE GENOMIC DNA]</scope>
    <source>
        <strain evidence="2 3">DSM 15114</strain>
    </source>
</reference>
<feature type="transmembrane region" description="Helical" evidence="1">
    <location>
        <begin position="50"/>
        <end position="72"/>
    </location>
</feature>
<dbReference type="RefSeq" id="WP_153340467.1">
    <property type="nucleotide sequence ID" value="NZ_WIVE01000002.1"/>
</dbReference>
<keyword evidence="3" id="KW-1185">Reference proteome</keyword>